<dbReference type="SUPFAM" id="SSF53474">
    <property type="entry name" value="alpha/beta-Hydrolases"/>
    <property type="match status" value="1"/>
</dbReference>
<protein>
    <recommendedName>
        <fullName evidence="3">Serine aminopeptidase S33 domain-containing protein</fullName>
    </recommendedName>
</protein>
<sequence length="190" mass="21432">MDISATFQVIEHKFLGQHIREYSRATTTSQEDPLSIIAKQYVPWDNLDPSREDISIISAHANIIPKEVSEPLWVEIYHAAKRARLQLRGIWIADAAHQGASGILNEEKLGNDSSAFDHSRDLILMINQLRDKLPQPVFGLVHSMGATQLMNVSLMPSRIFQGLCLVEPIVFPYSAENQGRYPPTQASMRR</sequence>
<evidence type="ECO:0008006" key="3">
    <source>
        <dbReference type="Google" id="ProtNLM"/>
    </source>
</evidence>
<name>A0A5N6EHN0_9EURO</name>
<reference evidence="1 2" key="1">
    <citation type="submission" date="2019-04" db="EMBL/GenBank/DDBJ databases">
        <title>Fungal friends and foes A comparative genomics study of 23 Aspergillus species from section Flavi.</title>
        <authorList>
            <consortium name="DOE Joint Genome Institute"/>
            <person name="Kjaerbolling I."/>
            <person name="Vesth T.C."/>
            <person name="Frisvad J.C."/>
            <person name="Nybo J.L."/>
            <person name="Theobald S."/>
            <person name="Kildgaard S."/>
            <person name="Petersen T.I."/>
            <person name="Kuo A."/>
            <person name="Sato A."/>
            <person name="Lyhne E.K."/>
            <person name="Kogle M.E."/>
            <person name="Wiebenga A."/>
            <person name="Kun R.S."/>
            <person name="Lubbers R.J."/>
            <person name="Makela M.R."/>
            <person name="Barry K."/>
            <person name="Chovatia M."/>
            <person name="Clum A."/>
            <person name="Daum C."/>
            <person name="Haridas S."/>
            <person name="He G."/>
            <person name="LaButti K."/>
            <person name="Lipzen A."/>
            <person name="Mondo S."/>
            <person name="Pangilinan J."/>
            <person name="Riley R."/>
            <person name="Salamov A."/>
            <person name="Simmons B.A."/>
            <person name="Magnuson J.K."/>
            <person name="Henrissat B."/>
            <person name="Mortensen U.H."/>
            <person name="Larsen T.O."/>
            <person name="De vries R.P."/>
            <person name="Grigoriev I.V."/>
            <person name="Machida M."/>
            <person name="Baker S.E."/>
            <person name="Andersen M.R."/>
        </authorList>
    </citation>
    <scope>NUCLEOTIDE SEQUENCE [LARGE SCALE GENOMIC DNA]</scope>
    <source>
        <strain evidence="1 2">CBS 126849</strain>
    </source>
</reference>
<accession>A0A5N6EHN0</accession>
<dbReference type="InterPro" id="IPR029058">
    <property type="entry name" value="AB_hydrolase_fold"/>
</dbReference>
<dbReference type="Gene3D" id="3.40.50.1820">
    <property type="entry name" value="alpha/beta hydrolase"/>
    <property type="match status" value="1"/>
</dbReference>
<proteinExistence type="predicted"/>
<evidence type="ECO:0000313" key="2">
    <source>
        <dbReference type="Proteomes" id="UP000326799"/>
    </source>
</evidence>
<evidence type="ECO:0000313" key="1">
    <source>
        <dbReference type="EMBL" id="KAB8216304.1"/>
    </source>
</evidence>
<gene>
    <name evidence="1" type="ORF">BDV33DRAFT_207476</name>
</gene>
<dbReference type="EMBL" id="ML733483">
    <property type="protein sequence ID" value="KAB8216304.1"/>
    <property type="molecule type" value="Genomic_DNA"/>
</dbReference>
<keyword evidence="2" id="KW-1185">Reference proteome</keyword>
<dbReference type="AlphaFoldDB" id="A0A5N6EHN0"/>
<dbReference type="Proteomes" id="UP000326799">
    <property type="component" value="Unassembled WGS sequence"/>
</dbReference>
<organism evidence="1 2">
    <name type="scientific">Aspergillus novoparasiticus</name>
    <dbReference type="NCBI Taxonomy" id="986946"/>
    <lineage>
        <taxon>Eukaryota</taxon>
        <taxon>Fungi</taxon>
        <taxon>Dikarya</taxon>
        <taxon>Ascomycota</taxon>
        <taxon>Pezizomycotina</taxon>
        <taxon>Eurotiomycetes</taxon>
        <taxon>Eurotiomycetidae</taxon>
        <taxon>Eurotiales</taxon>
        <taxon>Aspergillaceae</taxon>
        <taxon>Aspergillus</taxon>
        <taxon>Aspergillus subgen. Circumdati</taxon>
    </lineage>
</organism>